<dbReference type="EMBL" id="NMQW01000032">
    <property type="protein sequence ID" value="OXM84417.1"/>
    <property type="molecule type" value="Genomic_DNA"/>
</dbReference>
<evidence type="ECO:0000313" key="3">
    <source>
        <dbReference type="EMBL" id="OXM84417.1"/>
    </source>
</evidence>
<accession>A0A229ULR7</accession>
<dbReference type="SUPFAM" id="SSF53474">
    <property type="entry name" value="alpha/beta-Hydrolases"/>
    <property type="match status" value="1"/>
</dbReference>
<proteinExistence type="predicted"/>
<sequence length="280" mass="31629">MGYYVEVEAGIRAFVEEVGTGRPVVFLHGWPQNHQLFEYQFNELPKHGFRCIGIDFRGFGKSDRPWHGYSYDRLADDVRVIVEALQLKNAALIGFSMGGAVAIRYMARYGGDRINQLLLLAAAAPSFTQREGFPYGMKKEEVNAIIDAAYKDRPNMANDFGRMFFASQISDSFRSWVNDQAFEASSQGTIKCAESLRDEDLRPDLAKIQVPTTIFHGALDRICPYALAMAMHEGIANSKLIRFERSGHGVFYDELAKFNQELLTSLNQVRYRIGNAGFVR</sequence>
<evidence type="ECO:0000313" key="4">
    <source>
        <dbReference type="Proteomes" id="UP000215509"/>
    </source>
</evidence>
<dbReference type="OrthoDB" id="9773293at2"/>
<dbReference type="GO" id="GO:0016787">
    <property type="term" value="F:hydrolase activity"/>
    <property type="evidence" value="ECO:0007669"/>
    <property type="project" value="UniProtKB-KW"/>
</dbReference>
<comment type="caution">
    <text evidence="3">The sequence shown here is derived from an EMBL/GenBank/DDBJ whole genome shotgun (WGS) entry which is preliminary data.</text>
</comment>
<gene>
    <name evidence="3" type="ORF">CF651_20590</name>
</gene>
<dbReference type="InterPro" id="IPR050266">
    <property type="entry name" value="AB_hydrolase_sf"/>
</dbReference>
<protein>
    <submittedName>
        <fullName evidence="3">Alpha/beta hydrolase</fullName>
    </submittedName>
</protein>
<dbReference type="PRINTS" id="PR00111">
    <property type="entry name" value="ABHYDROLASE"/>
</dbReference>
<evidence type="ECO:0000256" key="1">
    <source>
        <dbReference type="ARBA" id="ARBA00022801"/>
    </source>
</evidence>
<reference evidence="3 4" key="1">
    <citation type="submission" date="2017-07" db="EMBL/GenBank/DDBJ databases">
        <title>Genome sequencing and assembly of Paenibacillus rigui.</title>
        <authorList>
            <person name="Mayilraj S."/>
        </authorList>
    </citation>
    <scope>NUCLEOTIDE SEQUENCE [LARGE SCALE GENOMIC DNA]</scope>
    <source>
        <strain evidence="3 4">JCM 16352</strain>
    </source>
</reference>
<dbReference type="PANTHER" id="PTHR43798:SF31">
    <property type="entry name" value="AB HYDROLASE SUPERFAMILY PROTEIN YCLE"/>
    <property type="match status" value="1"/>
</dbReference>
<dbReference type="RefSeq" id="WP_094016759.1">
    <property type="nucleotide sequence ID" value="NZ_NMQW01000032.1"/>
</dbReference>
<evidence type="ECO:0000259" key="2">
    <source>
        <dbReference type="Pfam" id="PF00561"/>
    </source>
</evidence>
<dbReference type="AlphaFoldDB" id="A0A229ULR7"/>
<keyword evidence="1 3" id="KW-0378">Hydrolase</keyword>
<keyword evidence="4" id="KW-1185">Reference proteome</keyword>
<dbReference type="InterPro" id="IPR000073">
    <property type="entry name" value="AB_hydrolase_1"/>
</dbReference>
<dbReference type="GO" id="GO:0016020">
    <property type="term" value="C:membrane"/>
    <property type="evidence" value="ECO:0007669"/>
    <property type="project" value="TreeGrafter"/>
</dbReference>
<dbReference type="InterPro" id="IPR029058">
    <property type="entry name" value="AB_hydrolase_fold"/>
</dbReference>
<dbReference type="PANTHER" id="PTHR43798">
    <property type="entry name" value="MONOACYLGLYCEROL LIPASE"/>
    <property type="match status" value="1"/>
</dbReference>
<feature type="domain" description="AB hydrolase-1" evidence="2">
    <location>
        <begin position="23"/>
        <end position="254"/>
    </location>
</feature>
<name>A0A229ULR7_9BACL</name>
<dbReference type="Proteomes" id="UP000215509">
    <property type="component" value="Unassembled WGS sequence"/>
</dbReference>
<dbReference type="Pfam" id="PF00561">
    <property type="entry name" value="Abhydrolase_1"/>
    <property type="match status" value="1"/>
</dbReference>
<dbReference type="Gene3D" id="3.40.50.1820">
    <property type="entry name" value="alpha/beta hydrolase"/>
    <property type="match status" value="1"/>
</dbReference>
<organism evidence="3 4">
    <name type="scientific">Paenibacillus rigui</name>
    <dbReference type="NCBI Taxonomy" id="554312"/>
    <lineage>
        <taxon>Bacteria</taxon>
        <taxon>Bacillati</taxon>
        <taxon>Bacillota</taxon>
        <taxon>Bacilli</taxon>
        <taxon>Bacillales</taxon>
        <taxon>Paenibacillaceae</taxon>
        <taxon>Paenibacillus</taxon>
    </lineage>
</organism>